<organism evidence="1 2">
    <name type="scientific">Thauera sedimentorum</name>
    <dbReference type="NCBI Taxonomy" id="2767595"/>
    <lineage>
        <taxon>Bacteria</taxon>
        <taxon>Pseudomonadati</taxon>
        <taxon>Pseudomonadota</taxon>
        <taxon>Betaproteobacteria</taxon>
        <taxon>Rhodocyclales</taxon>
        <taxon>Zoogloeaceae</taxon>
        <taxon>Thauera</taxon>
    </lineage>
</organism>
<proteinExistence type="predicted"/>
<reference evidence="2" key="1">
    <citation type="submission" date="2023-07" db="EMBL/GenBank/DDBJ databases">
        <title>Thauera sp. CAU 1555 isolated from sand of Yaerae Beach.</title>
        <authorList>
            <person name="Kim W."/>
        </authorList>
    </citation>
    <scope>NUCLEOTIDE SEQUENCE [LARGE SCALE GENOMIC DNA]</scope>
    <source>
        <strain evidence="2">CAU 1555</strain>
    </source>
</reference>
<dbReference type="EMBL" id="JACYTO010000002">
    <property type="protein sequence ID" value="MBD8504361.1"/>
    <property type="molecule type" value="Genomic_DNA"/>
</dbReference>
<protein>
    <submittedName>
        <fullName evidence="1">Uncharacterized protein</fullName>
    </submittedName>
</protein>
<gene>
    <name evidence="1" type="ORF">IFO67_15830</name>
</gene>
<keyword evidence="2" id="KW-1185">Reference proteome</keyword>
<evidence type="ECO:0000313" key="1">
    <source>
        <dbReference type="EMBL" id="MBD8504361.1"/>
    </source>
</evidence>
<dbReference type="RefSeq" id="WP_187719106.1">
    <property type="nucleotide sequence ID" value="NZ_JACTAH010000002.1"/>
</dbReference>
<comment type="caution">
    <text evidence="1">The sequence shown here is derived from an EMBL/GenBank/DDBJ whole genome shotgun (WGS) entry which is preliminary data.</text>
</comment>
<accession>A0ABR9BDD0</accession>
<evidence type="ECO:0000313" key="2">
    <source>
        <dbReference type="Proteomes" id="UP000603602"/>
    </source>
</evidence>
<name>A0ABR9BDD0_9RHOO</name>
<dbReference type="Proteomes" id="UP000603602">
    <property type="component" value="Unassembled WGS sequence"/>
</dbReference>
<sequence length="53" mass="5980">MQSLDGFVSEFSQVLKADRRVYEITKNEPGCYRLAAEKEGGGFSEKRPGEVRI</sequence>